<feature type="transmembrane region" description="Helical" evidence="7">
    <location>
        <begin position="602"/>
        <end position="619"/>
    </location>
</feature>
<feature type="transmembrane region" description="Helical" evidence="7">
    <location>
        <begin position="357"/>
        <end position="376"/>
    </location>
</feature>
<evidence type="ECO:0000313" key="10">
    <source>
        <dbReference type="EMBL" id="GHA71177.1"/>
    </source>
</evidence>
<dbReference type="InterPro" id="IPR018393">
    <property type="entry name" value="NADHpl_OxRdtase_5_subgr"/>
</dbReference>
<protein>
    <submittedName>
        <fullName evidence="10">NADH-quinone oxidoreductase subunit L</fullName>
    </submittedName>
</protein>
<evidence type="ECO:0000256" key="4">
    <source>
        <dbReference type="ARBA" id="ARBA00023136"/>
    </source>
</evidence>
<evidence type="ECO:0000259" key="8">
    <source>
        <dbReference type="Pfam" id="PF00361"/>
    </source>
</evidence>
<dbReference type="InterPro" id="IPR003945">
    <property type="entry name" value="NU5C-like"/>
</dbReference>
<evidence type="ECO:0000256" key="5">
    <source>
        <dbReference type="RuleBase" id="RU000320"/>
    </source>
</evidence>
<dbReference type="PANTHER" id="PTHR42829:SF2">
    <property type="entry name" value="NADH-UBIQUINONE OXIDOREDUCTASE CHAIN 5"/>
    <property type="match status" value="1"/>
</dbReference>
<feature type="domain" description="NADH-Ubiquinone oxidoreductase (complex I) chain 5 N-terminal" evidence="9">
    <location>
        <begin position="81"/>
        <end position="131"/>
    </location>
</feature>
<evidence type="ECO:0000313" key="11">
    <source>
        <dbReference type="Proteomes" id="UP000646426"/>
    </source>
</evidence>
<evidence type="ECO:0000256" key="1">
    <source>
        <dbReference type="ARBA" id="ARBA00004127"/>
    </source>
</evidence>
<feature type="domain" description="NADH:quinone oxidoreductase/Mrp antiporter transmembrane" evidence="8">
    <location>
        <begin position="147"/>
        <end position="430"/>
    </location>
</feature>
<dbReference type="InterPro" id="IPR001516">
    <property type="entry name" value="Proton_antipo_N"/>
</dbReference>
<keyword evidence="4 7" id="KW-0472">Membrane</keyword>
<feature type="transmembrane region" description="Helical" evidence="7">
    <location>
        <begin position="232"/>
        <end position="250"/>
    </location>
</feature>
<reference evidence="10" key="1">
    <citation type="journal article" date="2014" name="Int. J. Syst. Evol. Microbiol.">
        <title>Complete genome sequence of Corynebacterium casei LMG S-19264T (=DSM 44701T), isolated from a smear-ripened cheese.</title>
        <authorList>
            <consortium name="US DOE Joint Genome Institute (JGI-PGF)"/>
            <person name="Walter F."/>
            <person name="Albersmeier A."/>
            <person name="Kalinowski J."/>
            <person name="Ruckert C."/>
        </authorList>
    </citation>
    <scope>NUCLEOTIDE SEQUENCE</scope>
    <source>
        <strain evidence="10">KCTC 23077</strain>
    </source>
</reference>
<dbReference type="InterPro" id="IPR001750">
    <property type="entry name" value="ND/Mrp_TM"/>
</dbReference>
<feature type="transmembrane region" description="Helical" evidence="7">
    <location>
        <begin position="12"/>
        <end position="35"/>
    </location>
</feature>
<dbReference type="GO" id="GO:0042773">
    <property type="term" value="P:ATP synthesis coupled electron transport"/>
    <property type="evidence" value="ECO:0007669"/>
    <property type="project" value="InterPro"/>
</dbReference>
<feature type="region of interest" description="Disordered" evidence="6">
    <location>
        <begin position="481"/>
        <end position="522"/>
    </location>
</feature>
<dbReference type="Pfam" id="PF00361">
    <property type="entry name" value="Proton_antipo_M"/>
    <property type="match status" value="1"/>
</dbReference>
<dbReference type="GO" id="GO:0003954">
    <property type="term" value="F:NADH dehydrogenase activity"/>
    <property type="evidence" value="ECO:0007669"/>
    <property type="project" value="TreeGrafter"/>
</dbReference>
<dbReference type="Proteomes" id="UP000646426">
    <property type="component" value="Unassembled WGS sequence"/>
</dbReference>
<feature type="transmembrane region" description="Helical" evidence="7">
    <location>
        <begin position="193"/>
        <end position="212"/>
    </location>
</feature>
<comment type="caution">
    <text evidence="10">The sequence shown here is derived from an EMBL/GenBank/DDBJ whole genome shotgun (WGS) entry which is preliminary data.</text>
</comment>
<reference evidence="10" key="2">
    <citation type="submission" date="2020-09" db="EMBL/GenBank/DDBJ databases">
        <authorList>
            <person name="Sun Q."/>
            <person name="Kim S."/>
        </authorList>
    </citation>
    <scope>NUCLEOTIDE SEQUENCE</scope>
    <source>
        <strain evidence="10">KCTC 23077</strain>
    </source>
</reference>
<keyword evidence="11" id="KW-1185">Reference proteome</keyword>
<feature type="transmembrane region" description="Helical" evidence="7">
    <location>
        <begin position="698"/>
        <end position="716"/>
    </location>
</feature>
<dbReference type="GO" id="GO:0016020">
    <property type="term" value="C:membrane"/>
    <property type="evidence" value="ECO:0007669"/>
    <property type="project" value="UniProtKB-SubCell"/>
</dbReference>
<feature type="transmembrane region" description="Helical" evidence="7">
    <location>
        <begin position="533"/>
        <end position="553"/>
    </location>
</feature>
<accession>A0A918W5M8</accession>
<dbReference type="PRINTS" id="PR01434">
    <property type="entry name" value="NADHDHGNASE5"/>
</dbReference>
<dbReference type="PRINTS" id="PR01435">
    <property type="entry name" value="NPOXDRDTASE5"/>
</dbReference>
<dbReference type="EMBL" id="BMYD01000001">
    <property type="protein sequence ID" value="GHA71177.1"/>
    <property type="molecule type" value="Genomic_DNA"/>
</dbReference>
<feature type="transmembrane region" description="Helical" evidence="7">
    <location>
        <begin position="396"/>
        <end position="418"/>
    </location>
</feature>
<dbReference type="PANTHER" id="PTHR42829">
    <property type="entry name" value="NADH-UBIQUINONE OXIDOREDUCTASE CHAIN 5"/>
    <property type="match status" value="1"/>
</dbReference>
<feature type="transmembrane region" description="Helical" evidence="7">
    <location>
        <begin position="47"/>
        <end position="67"/>
    </location>
</feature>
<dbReference type="NCBIfam" id="TIGR01974">
    <property type="entry name" value="NDH_I_L"/>
    <property type="match status" value="1"/>
</dbReference>
<feature type="transmembrane region" description="Helical" evidence="7">
    <location>
        <begin position="329"/>
        <end position="351"/>
    </location>
</feature>
<feature type="transmembrane region" description="Helical" evidence="7">
    <location>
        <begin position="98"/>
        <end position="118"/>
    </location>
</feature>
<gene>
    <name evidence="10" type="primary">nuoL</name>
    <name evidence="10" type="ORF">GCM10007067_04320</name>
</gene>
<dbReference type="GO" id="GO:0008137">
    <property type="term" value="F:NADH dehydrogenase (ubiquinone) activity"/>
    <property type="evidence" value="ECO:0007669"/>
    <property type="project" value="InterPro"/>
</dbReference>
<feature type="transmembrane region" description="Helical" evidence="7">
    <location>
        <begin position="130"/>
        <end position="147"/>
    </location>
</feature>
<evidence type="ECO:0000256" key="2">
    <source>
        <dbReference type="ARBA" id="ARBA00022692"/>
    </source>
</evidence>
<dbReference type="GO" id="GO:0015990">
    <property type="term" value="P:electron transport coupled proton transport"/>
    <property type="evidence" value="ECO:0007669"/>
    <property type="project" value="TreeGrafter"/>
</dbReference>
<evidence type="ECO:0000259" key="9">
    <source>
        <dbReference type="Pfam" id="PF00662"/>
    </source>
</evidence>
<comment type="subcellular location">
    <subcellularLocation>
        <location evidence="1">Endomembrane system</location>
        <topology evidence="1">Multi-pass membrane protein</topology>
    </subcellularLocation>
    <subcellularLocation>
        <location evidence="5">Membrane</location>
        <topology evidence="5">Multi-pass membrane protein</topology>
    </subcellularLocation>
</comment>
<keyword evidence="3 7" id="KW-1133">Transmembrane helix</keyword>
<dbReference type="Gene3D" id="1.20.5.2700">
    <property type="match status" value="1"/>
</dbReference>
<evidence type="ECO:0000256" key="7">
    <source>
        <dbReference type="SAM" id="Phobius"/>
    </source>
</evidence>
<dbReference type="AlphaFoldDB" id="A0A918W5M8"/>
<feature type="transmembrane region" description="Helical" evidence="7">
    <location>
        <begin position="438"/>
        <end position="462"/>
    </location>
</feature>
<evidence type="ECO:0000256" key="3">
    <source>
        <dbReference type="ARBA" id="ARBA00022989"/>
    </source>
</evidence>
<keyword evidence="2 5" id="KW-0812">Transmembrane</keyword>
<dbReference type="Pfam" id="PF00662">
    <property type="entry name" value="Proton_antipo_N"/>
    <property type="match status" value="1"/>
</dbReference>
<name>A0A918W5M8_9GAMM</name>
<proteinExistence type="predicted"/>
<evidence type="ECO:0000256" key="6">
    <source>
        <dbReference type="SAM" id="MobiDB-lite"/>
    </source>
</evidence>
<feature type="transmembrane region" description="Helical" evidence="7">
    <location>
        <begin position="301"/>
        <end position="322"/>
    </location>
</feature>
<feature type="transmembrane region" description="Helical" evidence="7">
    <location>
        <begin position="153"/>
        <end position="172"/>
    </location>
</feature>
<feature type="transmembrane region" description="Helical" evidence="7">
    <location>
        <begin position="271"/>
        <end position="289"/>
    </location>
</feature>
<dbReference type="RefSeq" id="WP_189452864.1">
    <property type="nucleotide sequence ID" value="NZ_BMYD01000001.1"/>
</dbReference>
<dbReference type="GO" id="GO:0012505">
    <property type="term" value="C:endomembrane system"/>
    <property type="evidence" value="ECO:0007669"/>
    <property type="project" value="UniProtKB-SubCell"/>
</dbReference>
<organism evidence="10 11">
    <name type="scientific">Cognatilysobacter bugurensis</name>
    <dbReference type="NCBI Taxonomy" id="543356"/>
    <lineage>
        <taxon>Bacteria</taxon>
        <taxon>Pseudomonadati</taxon>
        <taxon>Pseudomonadota</taxon>
        <taxon>Gammaproteobacteria</taxon>
        <taxon>Lysobacterales</taxon>
        <taxon>Lysobacteraceae</taxon>
        <taxon>Cognatilysobacter</taxon>
    </lineage>
</organism>
<sequence length="720" mass="78386">MPGAEILHSSIAISKSVLLAVVLAPLLGSILAGLFGRHIGRAGAHTVTILGVAVSCVLSCYVLWQLVGQGAPPFNENLYTWFQVGQIDAHVGFMVDKLSAMMMVVVTFVSLLVHLYTIGYMADDDGYQRFFSYISLFTFSMLMLVMSNNFLQLFFGWEAVGLVSYLLIGFWFKKPTAVFANMKAFIVNRVGDFGFLLGIAGVLLMFGSLDYATVFANAPTIAGVSITIIDGYAWSVATVICILLFIGAMGKSAQVPLHVWLPDSMEGPTPISALIHAATMVTAGIFMVARMSPLFELSETALQFVLFIGATTALFTGLIGIVQNDIKRVVAYSTLSQLGYMTVALGVSAYSAAVYHLMTHAFFKALLFLAAGSVIIGMHHEQDMRKMGGLRKYMPITYWTSLIGTLALVGTPFFSGFYSKDSIIEAAGHVAHASPSWIATYAYWAVLAGVFVTSFYSFRLLYLTFHGEERFRHVDAGHHESPDALQQHEGHAADQHSTEEQGHGQHVHADDHGHGHHGPVEPHESPWVVTLPLVLLAIPSILVGFFTVGPMLFGTDVMGHEKQLPFFLGAIDLAPARDTMAALATEFHGPVAFALHGFQTPAFWLAFAGFALATVMYWWKPHLAARARRIFELPARILENKYGFDHLWIDGFAGGGVMLGRASRAVDTHLIDGAAVNGSAHTVGLIARGVRQAQSGYLYHYAFAMILGLIALLAVLRPWQ</sequence>
<dbReference type="NCBIfam" id="NF005141">
    <property type="entry name" value="PRK06590.1"/>
    <property type="match status" value="1"/>
</dbReference>